<dbReference type="InterPro" id="IPR011335">
    <property type="entry name" value="Restrct_endonuc-II-like"/>
</dbReference>
<keyword evidence="5" id="KW-0238">DNA-binding</keyword>
<dbReference type="GO" id="GO:0000724">
    <property type="term" value="P:double-strand break repair via homologous recombination"/>
    <property type="evidence" value="ECO:0007669"/>
    <property type="project" value="TreeGrafter"/>
</dbReference>
<dbReference type="CDD" id="cd20075">
    <property type="entry name" value="XPF_nuclease_XPF_arch"/>
    <property type="match status" value="1"/>
</dbReference>
<sequence>MSMVLRIYADDREKVSGIPELLKELGVIVILTQLSVADYVISENVAVERKAVTDLVNSVFDKRFFDQLNRLSEAYNNPILIIEGDISIIRNITEKWRAINNALIAATIDYNIKVLYSRDRRDTAEILKKLAEKYQLEYNYGRRINLHNKSKLENISDIQLYIVESFPHIGATLAEKLLTKFSTIQNICNASIADLEKAIGSRKKAEDIYKILRTPYLKSSNVSNNNKKKSSSLFDFL</sequence>
<evidence type="ECO:0000313" key="9">
    <source>
        <dbReference type="Proteomes" id="UP001319921"/>
    </source>
</evidence>
<dbReference type="InterPro" id="IPR010994">
    <property type="entry name" value="RuvA_2-like"/>
</dbReference>
<keyword evidence="3" id="KW-0227">DNA damage</keyword>
<dbReference type="NCBIfam" id="NF040956">
    <property type="entry name" value="Arch_Xpf_endonucase"/>
    <property type="match status" value="1"/>
</dbReference>
<evidence type="ECO:0000256" key="4">
    <source>
        <dbReference type="ARBA" id="ARBA00022801"/>
    </source>
</evidence>
<dbReference type="InterPro" id="IPR006166">
    <property type="entry name" value="ERCC4_domain"/>
</dbReference>
<dbReference type="InterPro" id="IPR053651">
    <property type="entry name" value="DNA_repair_endonuclease"/>
</dbReference>
<feature type="domain" description="ERCC4" evidence="7">
    <location>
        <begin position="6"/>
        <end position="86"/>
    </location>
</feature>
<dbReference type="Gene3D" id="1.10.150.20">
    <property type="entry name" value="5' to 3' exonuclease, C-terminal subdomain"/>
    <property type="match status" value="1"/>
</dbReference>
<dbReference type="SMART" id="SM00891">
    <property type="entry name" value="ERCC4"/>
    <property type="match status" value="1"/>
</dbReference>
<dbReference type="GO" id="GO:0003697">
    <property type="term" value="F:single-stranded DNA binding"/>
    <property type="evidence" value="ECO:0007669"/>
    <property type="project" value="TreeGrafter"/>
</dbReference>
<dbReference type="PANTHER" id="PTHR10150:SF0">
    <property type="entry name" value="DNA REPAIR ENDONUCLEASE XPF"/>
    <property type="match status" value="1"/>
</dbReference>
<dbReference type="PANTHER" id="PTHR10150">
    <property type="entry name" value="DNA REPAIR ENDONUCLEASE XPF"/>
    <property type="match status" value="1"/>
</dbReference>
<dbReference type="SUPFAM" id="SSF52980">
    <property type="entry name" value="Restriction endonuclease-like"/>
    <property type="match status" value="1"/>
</dbReference>
<protein>
    <submittedName>
        <fullName evidence="8">Multidrug MFS transporter</fullName>
    </submittedName>
</protein>
<dbReference type="Proteomes" id="UP001319921">
    <property type="component" value="Chromosome"/>
</dbReference>
<evidence type="ECO:0000256" key="1">
    <source>
        <dbReference type="ARBA" id="ARBA00022722"/>
    </source>
</evidence>
<dbReference type="GO" id="GO:0003684">
    <property type="term" value="F:damaged DNA binding"/>
    <property type="evidence" value="ECO:0007669"/>
    <property type="project" value="TreeGrafter"/>
</dbReference>
<accession>A0AAQ4CPD5</accession>
<evidence type="ECO:0000256" key="6">
    <source>
        <dbReference type="ARBA" id="ARBA00023204"/>
    </source>
</evidence>
<dbReference type="Gene3D" id="3.40.50.10130">
    <property type="match status" value="1"/>
</dbReference>
<proteinExistence type="predicted"/>
<evidence type="ECO:0000256" key="5">
    <source>
        <dbReference type="ARBA" id="ARBA00023125"/>
    </source>
</evidence>
<keyword evidence="1" id="KW-0540">Nuclease</keyword>
<evidence type="ECO:0000313" key="8">
    <source>
        <dbReference type="EMBL" id="BDB97666.1"/>
    </source>
</evidence>
<dbReference type="KEGG" id="scas:SACC_06830"/>
<keyword evidence="2" id="KW-0255">Endonuclease</keyword>
<dbReference type="AlphaFoldDB" id="A0AAQ4CPD5"/>
<evidence type="ECO:0000256" key="2">
    <source>
        <dbReference type="ARBA" id="ARBA00022759"/>
    </source>
</evidence>
<keyword evidence="6" id="KW-0234">DNA repair</keyword>
<dbReference type="SUPFAM" id="SSF47781">
    <property type="entry name" value="RuvA domain 2-like"/>
    <property type="match status" value="1"/>
</dbReference>
<keyword evidence="9" id="KW-1185">Reference proteome</keyword>
<gene>
    <name evidence="8" type="ORF">SACC_06830</name>
</gene>
<name>A0AAQ4CPD5_9CREN</name>
<keyword evidence="4" id="KW-0378">Hydrolase</keyword>
<dbReference type="GO" id="GO:1901255">
    <property type="term" value="P:nucleotide-excision repair involved in interstrand cross-link repair"/>
    <property type="evidence" value="ECO:0007669"/>
    <property type="project" value="TreeGrafter"/>
</dbReference>
<dbReference type="GO" id="GO:0000014">
    <property type="term" value="F:single-stranded DNA endodeoxyribonuclease activity"/>
    <property type="evidence" value="ECO:0007669"/>
    <property type="project" value="TreeGrafter"/>
</dbReference>
<dbReference type="Pfam" id="PF02732">
    <property type="entry name" value="ERCC4"/>
    <property type="match status" value="1"/>
</dbReference>
<dbReference type="EMBL" id="AP025226">
    <property type="protein sequence ID" value="BDB97666.1"/>
    <property type="molecule type" value="Genomic_DNA"/>
</dbReference>
<evidence type="ECO:0000259" key="7">
    <source>
        <dbReference type="SMART" id="SM00891"/>
    </source>
</evidence>
<organism evidence="8 9">
    <name type="scientific">Saccharolobus caldissimus</name>
    <dbReference type="NCBI Taxonomy" id="1702097"/>
    <lineage>
        <taxon>Archaea</taxon>
        <taxon>Thermoproteota</taxon>
        <taxon>Thermoprotei</taxon>
        <taxon>Sulfolobales</taxon>
        <taxon>Sulfolobaceae</taxon>
        <taxon>Saccharolobus</taxon>
    </lineage>
</organism>
<evidence type="ECO:0000256" key="3">
    <source>
        <dbReference type="ARBA" id="ARBA00022763"/>
    </source>
</evidence>
<reference evidence="8 9" key="1">
    <citation type="journal article" date="2022" name="Microbiol. Resour. Announc.">
        <title>Complete Genome Sequence of the Hyperthermophilic and Acidophilic Archaeon Saccharolobus caldissimus Strain HS-3T.</title>
        <authorList>
            <person name="Sakai H.D."/>
            <person name="Kurosawa N."/>
        </authorList>
    </citation>
    <scope>NUCLEOTIDE SEQUENCE [LARGE SCALE GENOMIC DNA]</scope>
    <source>
        <strain evidence="8 9">JCM32116</strain>
    </source>
</reference>